<dbReference type="EMBL" id="CP033920">
    <property type="protein sequence ID" value="AZA47754.1"/>
    <property type="molecule type" value="Genomic_DNA"/>
</dbReference>
<proteinExistence type="predicted"/>
<gene>
    <name evidence="1" type="ORF">EG346_05915</name>
    <name evidence="2" type="ORF">NCTC13533_05087</name>
</gene>
<reference evidence="2 3" key="1">
    <citation type="submission" date="2018-06" db="EMBL/GenBank/DDBJ databases">
        <authorList>
            <consortium name="Pathogen Informatics"/>
            <person name="Doyle S."/>
        </authorList>
    </citation>
    <scope>NUCLEOTIDE SEQUENCE [LARGE SCALE GENOMIC DNA]</scope>
    <source>
        <strain evidence="2 3">NCTC13533</strain>
    </source>
</reference>
<organism evidence="2 3">
    <name type="scientific">Chryseobacterium carnipullorum</name>
    <dbReference type="NCBI Taxonomy" id="1124835"/>
    <lineage>
        <taxon>Bacteria</taxon>
        <taxon>Pseudomonadati</taxon>
        <taxon>Bacteroidota</taxon>
        <taxon>Flavobacteriia</taxon>
        <taxon>Flavobacteriales</taxon>
        <taxon>Weeksellaceae</taxon>
        <taxon>Chryseobacterium group</taxon>
        <taxon>Chryseobacterium</taxon>
    </lineage>
</organism>
<accession>A0A376END6</accession>
<evidence type="ECO:0000313" key="2">
    <source>
        <dbReference type="EMBL" id="STD11765.1"/>
    </source>
</evidence>
<dbReference type="EMBL" id="UFVQ01000003">
    <property type="protein sequence ID" value="STD11765.1"/>
    <property type="molecule type" value="Genomic_DNA"/>
</dbReference>
<dbReference type="KEGG" id="ccau:EG346_05915"/>
<sequence>MNGESKRIIIYNKTVYELSEEQFEKLIEVKEEANNLPFAGELHVEEHLNFNIDQYKSLGEIDIDFDETYSQPIKESQKTLDAKDILVEYSSLILNEDKSYIKILIDRSPSNKKGGINFTINEVLGLINYSLYLKNNEMGKILKLENEVENDKK</sequence>
<dbReference type="RefSeq" id="WP_123877314.1">
    <property type="nucleotide sequence ID" value="NZ_CP033920.1"/>
</dbReference>
<protein>
    <submittedName>
        <fullName evidence="2">Uncharacterized protein</fullName>
    </submittedName>
</protein>
<reference evidence="4" key="2">
    <citation type="submission" date="2018-11" db="EMBL/GenBank/DDBJ databases">
        <title>Proposal to divide the Flavobacteriaceae and reorganize its genera based on Amino Acid Identity values calculated from whole genome sequences.</title>
        <authorList>
            <person name="Nicholson A.C."/>
            <person name="Gulvik C.A."/>
            <person name="Whitney A.M."/>
            <person name="Humrighouse B.W."/>
            <person name="Bell M."/>
            <person name="Holmes B."/>
            <person name="Steigerwalt A.G."/>
            <person name="Villarma A."/>
            <person name="Sheth M."/>
            <person name="Batra D."/>
            <person name="Pryor J."/>
            <person name="Bernardet J.-F."/>
            <person name="Hugo C."/>
            <person name="Kampfer P."/>
            <person name="Newman J."/>
            <person name="McQuiston J.R."/>
        </authorList>
    </citation>
    <scope>NUCLEOTIDE SEQUENCE [LARGE SCALE GENOMIC DNA]</scope>
    <source>
        <strain evidence="4">G0188</strain>
    </source>
</reference>
<evidence type="ECO:0000313" key="1">
    <source>
        <dbReference type="EMBL" id="AZA47754.1"/>
    </source>
</evidence>
<accession>A0A3G6LWS9</accession>
<keyword evidence="4" id="KW-1185">Reference proteome</keyword>
<reference evidence="1" key="3">
    <citation type="submission" date="2018-11" db="EMBL/GenBank/DDBJ databases">
        <title>Proposal to divide the Flavobacteriaceae and reorganize its genera based on Amino Acid Identity values calculated from whole genome sequences.</title>
        <authorList>
            <person name="Nicholson A.C."/>
            <person name="Gulvik C.A."/>
            <person name="Whitney A.M."/>
            <person name="Humrighouse B.W."/>
            <person name="Bell M."/>
            <person name="Holmes B."/>
            <person name="Steigerwalt A."/>
            <person name="Villarma A."/>
            <person name="Sheth M."/>
            <person name="Batra D."/>
            <person name="Pryor J."/>
            <person name="Bernardet J.-F."/>
            <person name="Hugo C."/>
            <person name="Kampfer P."/>
            <person name="Newman J."/>
            <person name="Mcquiston J.R."/>
        </authorList>
    </citation>
    <scope>NUCLEOTIDE SEQUENCE [LARGE SCALE GENOMIC DNA]</scope>
    <source>
        <strain evidence="1">G0188</strain>
    </source>
</reference>
<dbReference type="Proteomes" id="UP000255224">
    <property type="component" value="Unassembled WGS sequence"/>
</dbReference>
<evidence type="ECO:0000313" key="3">
    <source>
        <dbReference type="Proteomes" id="UP000255224"/>
    </source>
</evidence>
<evidence type="ECO:0000313" key="4">
    <source>
        <dbReference type="Proteomes" id="UP000273270"/>
    </source>
</evidence>
<dbReference type="Proteomes" id="UP000273270">
    <property type="component" value="Chromosome"/>
</dbReference>
<name>A0A376END6_CHRCU</name>
<dbReference type="AlphaFoldDB" id="A0A376END6"/>